<keyword evidence="3" id="KW-1185">Reference proteome</keyword>
<evidence type="ECO:0000256" key="1">
    <source>
        <dbReference type="SAM" id="Phobius"/>
    </source>
</evidence>
<keyword evidence="1" id="KW-1133">Transmembrane helix</keyword>
<protein>
    <submittedName>
        <fullName evidence="2">Uncharacterized protein</fullName>
    </submittedName>
</protein>
<evidence type="ECO:0000313" key="2">
    <source>
        <dbReference type="EMBL" id="KGE86459.1"/>
    </source>
</evidence>
<reference evidence="2 3" key="1">
    <citation type="journal article" date="2014" name="Int. J. Syst. Evol. Microbiol.">
        <title>Phaeodactylibacter xiamenensis gen. nov., sp. nov., a member of the family Saprospiraceae isolated from the marine alga Phaeodactylum tricornutum.</title>
        <authorList>
            <person name="Chen Z.Jr."/>
            <person name="Lei X."/>
            <person name="Lai Q."/>
            <person name="Li Y."/>
            <person name="Zhang B."/>
            <person name="Zhang J."/>
            <person name="Zhang H."/>
            <person name="Yang L."/>
            <person name="Zheng W."/>
            <person name="Tian Y."/>
            <person name="Yu Z."/>
            <person name="Xu H.Jr."/>
            <person name="Zheng T."/>
        </authorList>
    </citation>
    <scope>NUCLEOTIDE SEQUENCE [LARGE SCALE GENOMIC DNA]</scope>
    <source>
        <strain evidence="2 3">KD52</strain>
    </source>
</reference>
<gene>
    <name evidence="2" type="ORF">IX84_22035</name>
</gene>
<dbReference type="STRING" id="1524460.IX84_22035"/>
<accession>A0A098S279</accession>
<dbReference type="EMBL" id="JPOS01000079">
    <property type="protein sequence ID" value="KGE86459.1"/>
    <property type="molecule type" value="Genomic_DNA"/>
</dbReference>
<keyword evidence="1" id="KW-0812">Transmembrane</keyword>
<dbReference type="RefSeq" id="WP_044225325.1">
    <property type="nucleotide sequence ID" value="NZ_JBKAGJ010000026.1"/>
</dbReference>
<name>A0A098S279_9BACT</name>
<sequence length="140" mass="15082">MDAGIIDAILLNNPLAGSEKLAALGLIREDGEYSPEDLKMVIHQRVAELPEQDGTDFALQTLDVPIDLAGDQADYLLEYHVQNGNRMALENELQLACSTANAPAGSLAKMTILGWPLPNVAVAVAFVFMLVLIIALIKKI</sequence>
<dbReference type="Proteomes" id="UP000029736">
    <property type="component" value="Unassembled WGS sequence"/>
</dbReference>
<organism evidence="2 3">
    <name type="scientific">Phaeodactylibacter xiamenensis</name>
    <dbReference type="NCBI Taxonomy" id="1524460"/>
    <lineage>
        <taxon>Bacteria</taxon>
        <taxon>Pseudomonadati</taxon>
        <taxon>Bacteroidota</taxon>
        <taxon>Saprospiria</taxon>
        <taxon>Saprospirales</taxon>
        <taxon>Haliscomenobacteraceae</taxon>
        <taxon>Phaeodactylibacter</taxon>
    </lineage>
</organism>
<dbReference type="AlphaFoldDB" id="A0A098S279"/>
<feature type="transmembrane region" description="Helical" evidence="1">
    <location>
        <begin position="117"/>
        <end position="137"/>
    </location>
</feature>
<proteinExistence type="predicted"/>
<evidence type="ECO:0000313" key="3">
    <source>
        <dbReference type="Proteomes" id="UP000029736"/>
    </source>
</evidence>
<keyword evidence="1" id="KW-0472">Membrane</keyword>
<comment type="caution">
    <text evidence="2">The sequence shown here is derived from an EMBL/GenBank/DDBJ whole genome shotgun (WGS) entry which is preliminary data.</text>
</comment>